<protein>
    <submittedName>
        <fullName evidence="1">Uncharacterized protein</fullName>
    </submittedName>
</protein>
<sequence>MAYYPMEMRSGCGICGTFMEAHLGFSPEDWLNDVFAIHGPRSPGPESPGPESSGPGESELLTWYDANVIPFGHFRDLSQLIGLSTTNSNVYYGFHKSCISIAHQFIAPSNTTLKSFCDIWFRLTQHYAGLMGPYDHRLYYLPYKIHPLFSTWWFYDPLDIPRLTPHLLENVKCRRVSPLSAETSRFRNNLSSLPQEVLDEITDYFRCGTEPVGSQPTYLLPQHFWKQFIVKIPFLWDLEVRRFQQFTDWSVDSNMEWDWELLFRQLMERPVAVSTNDNTQEAKSFEFWDYRQTGLEAPPGLTNRRRIWQIFNDMDEGKTFVWRDGWLL</sequence>
<accession>K3V7P7</accession>
<dbReference type="HOGENOM" id="CLU_799374_0_0_1"/>
<name>K3V7P7_FUSPC</name>
<dbReference type="AlphaFoldDB" id="K3V7P7"/>
<dbReference type="RefSeq" id="XP_009261964.1">
    <property type="nucleotide sequence ID" value="XM_009263689.1"/>
</dbReference>
<reference evidence="1 2" key="1">
    <citation type="journal article" date="2012" name="PLoS Pathog.">
        <title>Comparative pathogenomics reveals horizontally acquired novel virulence genes in fungi infecting cereal hosts.</title>
        <authorList>
            <person name="Gardiner D.M."/>
            <person name="McDonald M.C."/>
            <person name="Covarelli L."/>
            <person name="Solomon P.S."/>
            <person name="Rusu A.G."/>
            <person name="Marshall M."/>
            <person name="Kazan K."/>
            <person name="Chakraborty S."/>
            <person name="McDonald B.A."/>
            <person name="Manners J.M."/>
        </authorList>
    </citation>
    <scope>NUCLEOTIDE SEQUENCE [LARGE SCALE GENOMIC DNA]</scope>
    <source>
        <strain evidence="1 2">CS3096</strain>
    </source>
</reference>
<organism evidence="1 2">
    <name type="scientific">Fusarium pseudograminearum (strain CS3096)</name>
    <name type="common">Wheat and barley crown-rot fungus</name>
    <dbReference type="NCBI Taxonomy" id="1028729"/>
    <lineage>
        <taxon>Eukaryota</taxon>
        <taxon>Fungi</taxon>
        <taxon>Dikarya</taxon>
        <taxon>Ascomycota</taxon>
        <taxon>Pezizomycotina</taxon>
        <taxon>Sordariomycetes</taxon>
        <taxon>Hypocreomycetidae</taxon>
        <taxon>Hypocreales</taxon>
        <taxon>Nectriaceae</taxon>
        <taxon>Fusarium</taxon>
    </lineage>
</organism>
<comment type="caution">
    <text evidence="1">The sequence shown here is derived from an EMBL/GenBank/DDBJ whole genome shotgun (WGS) entry which is preliminary data.</text>
</comment>
<evidence type="ECO:0000313" key="2">
    <source>
        <dbReference type="Proteomes" id="UP000007978"/>
    </source>
</evidence>
<evidence type="ECO:0000313" key="1">
    <source>
        <dbReference type="EMBL" id="EKJ69234.1"/>
    </source>
</evidence>
<dbReference type="OrthoDB" id="3932329at2759"/>
<gene>
    <name evidence="1" type="ORF">FPSE_10572</name>
</gene>
<dbReference type="GeneID" id="20369189"/>
<keyword evidence="2" id="KW-1185">Reference proteome</keyword>
<proteinExistence type="predicted"/>
<dbReference type="Proteomes" id="UP000007978">
    <property type="component" value="Chromosome 4"/>
</dbReference>
<dbReference type="eggNOG" id="ENOG502SV88">
    <property type="taxonomic scope" value="Eukaryota"/>
</dbReference>
<dbReference type="KEGG" id="fpu:FPSE_10572"/>
<dbReference type="EMBL" id="AFNW01000350">
    <property type="protein sequence ID" value="EKJ69234.1"/>
    <property type="molecule type" value="Genomic_DNA"/>
</dbReference>